<organism evidence="4 5">
    <name type="scientific">Ancylostoma ceylanicum</name>
    <dbReference type="NCBI Taxonomy" id="53326"/>
    <lineage>
        <taxon>Eukaryota</taxon>
        <taxon>Metazoa</taxon>
        <taxon>Ecdysozoa</taxon>
        <taxon>Nematoda</taxon>
        <taxon>Chromadorea</taxon>
        <taxon>Rhabditida</taxon>
        <taxon>Rhabditina</taxon>
        <taxon>Rhabditomorpha</taxon>
        <taxon>Strongyloidea</taxon>
        <taxon>Ancylostomatidae</taxon>
        <taxon>Ancylostomatinae</taxon>
        <taxon>Ancylostoma</taxon>
    </lineage>
</organism>
<feature type="region of interest" description="Disordered" evidence="2">
    <location>
        <begin position="180"/>
        <end position="371"/>
    </location>
</feature>
<evidence type="ECO:0000259" key="3">
    <source>
        <dbReference type="SMART" id="SM01088"/>
    </source>
</evidence>
<evidence type="ECO:0000256" key="2">
    <source>
        <dbReference type="SAM" id="MobiDB-lite"/>
    </source>
</evidence>
<dbReference type="EMBL" id="KE125350">
    <property type="protein sequence ID" value="EPB69032.1"/>
    <property type="molecule type" value="Genomic_DNA"/>
</dbReference>
<feature type="domain" description="Nematode cuticle collagen N-terminal" evidence="3">
    <location>
        <begin position="81"/>
        <end position="131"/>
    </location>
</feature>
<dbReference type="Pfam" id="PF01391">
    <property type="entry name" value="Collagen"/>
    <property type="match status" value="2"/>
</dbReference>
<reference evidence="4 5" key="1">
    <citation type="submission" date="2013-05" db="EMBL/GenBank/DDBJ databases">
        <title>Draft genome of the parasitic nematode Anyclostoma ceylanicum.</title>
        <authorList>
            <person name="Mitreva M."/>
        </authorList>
    </citation>
    <scope>NUCLEOTIDE SEQUENCE [LARGE SCALE GENOMIC DNA]</scope>
</reference>
<keyword evidence="1" id="KW-0677">Repeat</keyword>
<evidence type="ECO:0000313" key="4">
    <source>
        <dbReference type="EMBL" id="EPB69032.1"/>
    </source>
</evidence>
<dbReference type="Pfam" id="PF01484">
    <property type="entry name" value="Col_cuticle_N"/>
    <property type="match status" value="1"/>
</dbReference>
<protein>
    <submittedName>
        <fullName evidence="4">Nematode cuticle collagen domain protein</fullName>
    </submittedName>
</protein>
<dbReference type="AlphaFoldDB" id="A0A0D6LN16"/>
<dbReference type="InterPro" id="IPR002486">
    <property type="entry name" value="Col_cuticle_N"/>
</dbReference>
<name>A0A0D6LN16_9BILA</name>
<dbReference type="InterPro" id="IPR008160">
    <property type="entry name" value="Collagen"/>
</dbReference>
<dbReference type="Proteomes" id="UP000054495">
    <property type="component" value="Unassembled WGS sequence"/>
</dbReference>
<feature type="compositionally biased region" description="Pro residues" evidence="2">
    <location>
        <begin position="362"/>
        <end position="371"/>
    </location>
</feature>
<accession>A0A0D6LN16</accession>
<feature type="compositionally biased region" description="Gly residues" evidence="2">
    <location>
        <begin position="194"/>
        <end position="203"/>
    </location>
</feature>
<gene>
    <name evidence="4" type="ORF">ANCCEY_11880</name>
</gene>
<dbReference type="PANTHER" id="PTHR24637">
    <property type="entry name" value="COLLAGEN"/>
    <property type="match status" value="1"/>
</dbReference>
<keyword evidence="5" id="KW-1185">Reference proteome</keyword>
<evidence type="ECO:0000256" key="1">
    <source>
        <dbReference type="ARBA" id="ARBA00022737"/>
    </source>
</evidence>
<dbReference type="GO" id="GO:0042302">
    <property type="term" value="F:structural constituent of cuticle"/>
    <property type="evidence" value="ECO:0007669"/>
    <property type="project" value="InterPro"/>
</dbReference>
<proteinExistence type="predicted"/>
<keyword evidence="4" id="KW-0176">Collagen</keyword>
<evidence type="ECO:0000313" key="5">
    <source>
        <dbReference type="Proteomes" id="UP000054495"/>
    </source>
</evidence>
<feature type="compositionally biased region" description="Pro residues" evidence="2">
    <location>
        <begin position="229"/>
        <end position="241"/>
    </location>
</feature>
<dbReference type="PANTHER" id="PTHR24637:SF301">
    <property type="entry name" value="NEMATODE CUTICLE COLLAGEN N-TERMINAL DOMAIN-CONTAINING PROTEIN"/>
    <property type="match status" value="1"/>
</dbReference>
<sequence>MNSRKFNERVHRQLENRKLIGPCPNLRYKDLSRPLTFASVMLNPSDYELWNEADSLRKISFFGICIRTKEWQNLRMKQDSRVNTSASSTAAALTCIVAIPTFYNYMQHMHTELLSEVGFCRLRSSGLFTQYGIMQHTIGIPGKLRSKRQAYDFEFPSEEFPPTNSDESTLPAEGNCCTCRKGPMGPPGPPGPDGVDGGDGTPGTDGERGADAGVNDIPTVADFCFDCPTGPPGPPGKPGPKGPDGRPGNDGPQGVPGAPGRPGQTGHPGEPGIDGQPGSPGAPGTDGVCEEVDVPPGPPGPMGPIGQQGQVGSPGLPGTPGADGPQGPPGDPGKDGVPGEPGLPGPPGPLGEQGEGGGCEQCPPPRTAPGY</sequence>
<dbReference type="SMART" id="SM01088">
    <property type="entry name" value="Col_cuticle_N"/>
    <property type="match status" value="1"/>
</dbReference>
<dbReference type="GO" id="GO:0005581">
    <property type="term" value="C:collagen trimer"/>
    <property type="evidence" value="ECO:0007669"/>
    <property type="project" value="UniProtKB-KW"/>
</dbReference>